<reference evidence="1" key="1">
    <citation type="submission" date="2022-07" db="EMBL/GenBank/DDBJ databases">
        <title>Genome Sequence of Lecanicillium saksenae.</title>
        <authorList>
            <person name="Buettner E."/>
        </authorList>
    </citation>
    <scope>NUCLEOTIDE SEQUENCE</scope>
    <source>
        <strain evidence="1">VT-O1</strain>
    </source>
</reference>
<evidence type="ECO:0000313" key="2">
    <source>
        <dbReference type="Proteomes" id="UP001148737"/>
    </source>
</evidence>
<evidence type="ECO:0000313" key="1">
    <source>
        <dbReference type="EMBL" id="KAJ3492915.1"/>
    </source>
</evidence>
<keyword evidence="2" id="KW-1185">Reference proteome</keyword>
<comment type="caution">
    <text evidence="1">The sequence shown here is derived from an EMBL/GenBank/DDBJ whole genome shotgun (WGS) entry which is preliminary data.</text>
</comment>
<dbReference type="EMBL" id="JANAKD010000545">
    <property type="protein sequence ID" value="KAJ3492915.1"/>
    <property type="molecule type" value="Genomic_DNA"/>
</dbReference>
<dbReference type="Proteomes" id="UP001148737">
    <property type="component" value="Unassembled WGS sequence"/>
</dbReference>
<organism evidence="1 2">
    <name type="scientific">Lecanicillium saksenae</name>
    <dbReference type="NCBI Taxonomy" id="468837"/>
    <lineage>
        <taxon>Eukaryota</taxon>
        <taxon>Fungi</taxon>
        <taxon>Dikarya</taxon>
        <taxon>Ascomycota</taxon>
        <taxon>Pezizomycotina</taxon>
        <taxon>Sordariomycetes</taxon>
        <taxon>Hypocreomycetidae</taxon>
        <taxon>Hypocreales</taxon>
        <taxon>Cordycipitaceae</taxon>
        <taxon>Lecanicillium</taxon>
    </lineage>
</organism>
<proteinExistence type="predicted"/>
<name>A0ACC1QTQ1_9HYPO</name>
<sequence length="1145" mass="126836">MSPRLPNYIPVGCIGVPRSELDVGTSLLQEEDSSWKFLGYPQKATPGRTLEDGARLTEPDQALQDALVKSVTAKSCAQLFHAHWAQLESRVLTAFDHVVVIRVYLLADDVLRGSVSRTHGTLLRARGRLLSEIDCSAQAWLGAEAPRRFERNPFALYSTENSETSLLELFNSIPSPSPDASVVADPFLRKVVKDVLKGDIPGLKSELLPYQKRSTALMIQKEMYPGQVLDPRLLNLRDRNGESWYLDPIAGNIFRDAKYYDGVSGGILAEEMGTGKTIMCLALLLASRGFPAEAPEFYWSQAAPVRKTVGSLMDMAASCVTRHSQPWRNYYGYTKKKDYDGTAFVKAIQRNPGSYLLPGVEPRRCGRIGSNYVAVPKKIYLSSTSLVIVPNNLLSQWKQEISKHTEGLEVLVLAKTDPIPAVETLLEYDILLFSQARFEKLAKNETISETPLASIHFKRCIVDEGHILGNSKMNAKSFLLLGLDALQFTSRWIVTGTPSRGLYGANTSASDDSTENSVNGSPRHTNGTSSVDQSSKELERKDLERLGSIAALYLKARPWANSSLEIEDTLAKWTKHLVPPKNGPGRTGRWDCLRWTINSLIVRHQLNDVLDQLPPVDEKIVLLDGSYQDMLSLNIFAMMIIFNSVQSQRTDMDYFFHIKQRKSLLQIVHNLKQSSFFGGSFFSAEEIAKSVQTAEEFLEKKKVQTTLEDEKLLKTAIDFGHVVLTSRLRTLSNQFHEMPICITGFPGGAGKYWSLDGEAGDSVCTSASMIIALQQLLYKAAGNPEELNLLLNGELIQQGILEREKAQTEAESTGTTKKKGQKSETLAGNTKLGDDSPKKNRSHGINGAKPAPAVNDEAFSAALAETKLVSTVSAKLSYLIDSIIKHQDDEKIIIFYENENVAWYLASILDVLQIQHLIYAKTLAVERRAQYVNTFHHNDRFRVLLMDLSQAAFGLDMRAASRVYFINPVLNPQVESQAIARVRRISQHRGVSVETLVLKDSIDEVILDRKEHMTQAEHGKAKTILDVTSINNWIRNAKIVPVGEPGDGNIAQMVPLATPLQVFGKGFGRAAGPDDGLVKDEPLSAKAALPRRAAMTPPPSTGGQKRAREEGDVRRVAFKVGDAITETMVSRPARRVRFTADSDSD</sequence>
<accession>A0ACC1QTQ1</accession>
<protein>
    <submittedName>
        <fullName evidence="1">Uncharacterized protein</fullName>
    </submittedName>
</protein>
<gene>
    <name evidence="1" type="ORF">NLG97_g5062</name>
</gene>